<accession>G7IVY3</accession>
<dbReference type="EMBL" id="CM001219">
    <property type="protein sequence ID" value="AES68817.1"/>
    <property type="molecule type" value="Genomic_DNA"/>
</dbReference>
<reference evidence="2" key="3">
    <citation type="submission" date="2015-04" db="UniProtKB">
        <authorList>
            <consortium name="EnsemblPlants"/>
        </authorList>
    </citation>
    <scope>IDENTIFICATION</scope>
    <source>
        <strain evidence="2">cv. Jemalong A17</strain>
    </source>
</reference>
<protein>
    <submittedName>
        <fullName evidence="1 2">Uncharacterized protein</fullName>
    </submittedName>
</protein>
<dbReference type="HOGENOM" id="CLU_1789768_0_0_1"/>
<sequence length="145" mass="16706">MHEMQVTSFTLEVCMEDKWLVASKELRLTSPINSKFICTIPTHLISSHQVVTQQQELELVESERKNIERKYSFSCEVSHRVSILLFHERGQAGSANRRQSGAQERFTRNDAYFASSVGMTRIIPFRKAPDLKSKTHHFVMMYVGG</sequence>
<evidence type="ECO:0000313" key="2">
    <source>
        <dbReference type="EnsemblPlants" id="AES68817"/>
    </source>
</evidence>
<proteinExistence type="predicted"/>
<dbReference type="EnsemblPlants" id="AES68817">
    <property type="protein sequence ID" value="AES68817"/>
    <property type="gene ID" value="MTR_3g015610"/>
</dbReference>
<evidence type="ECO:0000313" key="3">
    <source>
        <dbReference type="Proteomes" id="UP000002051"/>
    </source>
</evidence>
<organism evidence="1 3">
    <name type="scientific">Medicago truncatula</name>
    <name type="common">Barrel medic</name>
    <name type="synonym">Medicago tribuloides</name>
    <dbReference type="NCBI Taxonomy" id="3880"/>
    <lineage>
        <taxon>Eukaryota</taxon>
        <taxon>Viridiplantae</taxon>
        <taxon>Streptophyta</taxon>
        <taxon>Embryophyta</taxon>
        <taxon>Tracheophyta</taxon>
        <taxon>Spermatophyta</taxon>
        <taxon>Magnoliopsida</taxon>
        <taxon>eudicotyledons</taxon>
        <taxon>Gunneridae</taxon>
        <taxon>Pentapetalae</taxon>
        <taxon>rosids</taxon>
        <taxon>fabids</taxon>
        <taxon>Fabales</taxon>
        <taxon>Fabaceae</taxon>
        <taxon>Papilionoideae</taxon>
        <taxon>50 kb inversion clade</taxon>
        <taxon>NPAAA clade</taxon>
        <taxon>Hologalegina</taxon>
        <taxon>IRL clade</taxon>
        <taxon>Trifolieae</taxon>
        <taxon>Medicago</taxon>
    </lineage>
</organism>
<reference evidence="1 3" key="2">
    <citation type="journal article" date="2014" name="BMC Genomics">
        <title>An improved genome release (version Mt4.0) for the model legume Medicago truncatula.</title>
        <authorList>
            <person name="Tang H."/>
            <person name="Krishnakumar V."/>
            <person name="Bidwell S."/>
            <person name="Rosen B."/>
            <person name="Chan A."/>
            <person name="Zhou S."/>
            <person name="Gentzbittel L."/>
            <person name="Childs K.L."/>
            <person name="Yandell M."/>
            <person name="Gundlach H."/>
            <person name="Mayer K.F."/>
            <person name="Schwartz D.C."/>
            <person name="Town C.D."/>
        </authorList>
    </citation>
    <scope>GENOME REANNOTATION</scope>
    <source>
        <strain evidence="2 3">cv. Jemalong A17</strain>
    </source>
</reference>
<keyword evidence="3" id="KW-1185">Reference proteome</keyword>
<dbReference type="PaxDb" id="3880-AES68817"/>
<reference evidence="1 3" key="1">
    <citation type="journal article" date="2011" name="Nature">
        <title>The Medicago genome provides insight into the evolution of rhizobial symbioses.</title>
        <authorList>
            <person name="Young N.D."/>
            <person name="Debelle F."/>
            <person name="Oldroyd G.E."/>
            <person name="Geurts R."/>
            <person name="Cannon S.B."/>
            <person name="Udvardi M.K."/>
            <person name="Benedito V.A."/>
            <person name="Mayer K.F."/>
            <person name="Gouzy J."/>
            <person name="Schoof H."/>
            <person name="Van de Peer Y."/>
            <person name="Proost S."/>
            <person name="Cook D.R."/>
            <person name="Meyers B.C."/>
            <person name="Spannagl M."/>
            <person name="Cheung F."/>
            <person name="De Mita S."/>
            <person name="Krishnakumar V."/>
            <person name="Gundlach H."/>
            <person name="Zhou S."/>
            <person name="Mudge J."/>
            <person name="Bharti A.K."/>
            <person name="Murray J.D."/>
            <person name="Naoumkina M.A."/>
            <person name="Rosen B."/>
            <person name="Silverstein K.A."/>
            <person name="Tang H."/>
            <person name="Rombauts S."/>
            <person name="Zhao P.X."/>
            <person name="Zhou P."/>
            <person name="Barbe V."/>
            <person name="Bardou P."/>
            <person name="Bechner M."/>
            <person name="Bellec A."/>
            <person name="Berger A."/>
            <person name="Berges H."/>
            <person name="Bidwell S."/>
            <person name="Bisseling T."/>
            <person name="Choisne N."/>
            <person name="Couloux A."/>
            <person name="Denny R."/>
            <person name="Deshpande S."/>
            <person name="Dai X."/>
            <person name="Doyle J.J."/>
            <person name="Dudez A.M."/>
            <person name="Farmer A.D."/>
            <person name="Fouteau S."/>
            <person name="Franken C."/>
            <person name="Gibelin C."/>
            <person name="Gish J."/>
            <person name="Goldstein S."/>
            <person name="Gonzalez A.J."/>
            <person name="Green P.J."/>
            <person name="Hallab A."/>
            <person name="Hartog M."/>
            <person name="Hua A."/>
            <person name="Humphray S.J."/>
            <person name="Jeong D.H."/>
            <person name="Jing Y."/>
            <person name="Jocker A."/>
            <person name="Kenton S.M."/>
            <person name="Kim D.J."/>
            <person name="Klee K."/>
            <person name="Lai H."/>
            <person name="Lang C."/>
            <person name="Lin S."/>
            <person name="Macmil S.L."/>
            <person name="Magdelenat G."/>
            <person name="Matthews L."/>
            <person name="McCorrison J."/>
            <person name="Monaghan E.L."/>
            <person name="Mun J.H."/>
            <person name="Najar F.Z."/>
            <person name="Nicholson C."/>
            <person name="Noirot C."/>
            <person name="O'Bleness M."/>
            <person name="Paule C.R."/>
            <person name="Poulain J."/>
            <person name="Prion F."/>
            <person name="Qin B."/>
            <person name="Qu C."/>
            <person name="Retzel E.F."/>
            <person name="Riddle C."/>
            <person name="Sallet E."/>
            <person name="Samain S."/>
            <person name="Samson N."/>
            <person name="Sanders I."/>
            <person name="Saurat O."/>
            <person name="Scarpelli C."/>
            <person name="Schiex T."/>
            <person name="Segurens B."/>
            <person name="Severin A.J."/>
            <person name="Sherrier D.J."/>
            <person name="Shi R."/>
            <person name="Sims S."/>
            <person name="Singer S.R."/>
            <person name="Sinharoy S."/>
            <person name="Sterck L."/>
            <person name="Viollet A."/>
            <person name="Wang B.B."/>
            <person name="Wang K."/>
            <person name="Wang M."/>
            <person name="Wang X."/>
            <person name="Warfsmann J."/>
            <person name="Weissenbach J."/>
            <person name="White D.D."/>
            <person name="White J.D."/>
            <person name="Wiley G.B."/>
            <person name="Wincker P."/>
            <person name="Xing Y."/>
            <person name="Yang L."/>
            <person name="Yao Z."/>
            <person name="Ying F."/>
            <person name="Zhai J."/>
            <person name="Zhou L."/>
            <person name="Zuber A."/>
            <person name="Denarie J."/>
            <person name="Dixon R.A."/>
            <person name="May G.D."/>
            <person name="Schwartz D.C."/>
            <person name="Rogers J."/>
            <person name="Quetier F."/>
            <person name="Town C.D."/>
            <person name="Roe B.A."/>
        </authorList>
    </citation>
    <scope>NUCLEOTIDE SEQUENCE [LARGE SCALE GENOMIC DNA]</scope>
    <source>
        <strain evidence="1">A17</strain>
        <strain evidence="2 3">cv. Jemalong A17</strain>
    </source>
</reference>
<name>G7IVY3_MEDTR</name>
<evidence type="ECO:0000313" key="1">
    <source>
        <dbReference type="EMBL" id="AES68817.1"/>
    </source>
</evidence>
<dbReference type="Proteomes" id="UP000002051">
    <property type="component" value="Chromosome 3"/>
</dbReference>
<dbReference type="AlphaFoldDB" id="G7IVY3"/>
<gene>
    <name evidence="1" type="ordered locus">MTR_3g015610</name>
</gene>